<organism evidence="2 3">
    <name type="scientific">Nocardia thailandica</name>
    <dbReference type="NCBI Taxonomy" id="257275"/>
    <lineage>
        <taxon>Bacteria</taxon>
        <taxon>Bacillati</taxon>
        <taxon>Actinomycetota</taxon>
        <taxon>Actinomycetes</taxon>
        <taxon>Mycobacteriales</taxon>
        <taxon>Nocardiaceae</taxon>
        <taxon>Nocardia</taxon>
    </lineage>
</organism>
<dbReference type="SUPFAM" id="SSF54593">
    <property type="entry name" value="Glyoxalase/Bleomycin resistance protein/Dihydroxybiphenyl dioxygenase"/>
    <property type="match status" value="1"/>
</dbReference>
<dbReference type="Pfam" id="PF18029">
    <property type="entry name" value="Glyoxalase_6"/>
    <property type="match status" value="1"/>
</dbReference>
<reference evidence="2 3" key="1">
    <citation type="submission" date="2024-10" db="EMBL/GenBank/DDBJ databases">
        <title>The Natural Products Discovery Center: Release of the First 8490 Sequenced Strains for Exploring Actinobacteria Biosynthetic Diversity.</title>
        <authorList>
            <person name="Kalkreuter E."/>
            <person name="Kautsar S.A."/>
            <person name="Yang D."/>
            <person name="Bader C.D."/>
            <person name="Teijaro C.N."/>
            <person name="Fluegel L."/>
            <person name="Davis C.M."/>
            <person name="Simpson J.R."/>
            <person name="Lauterbach L."/>
            <person name="Steele A.D."/>
            <person name="Gui C."/>
            <person name="Meng S."/>
            <person name="Li G."/>
            <person name="Viehrig K."/>
            <person name="Ye F."/>
            <person name="Su P."/>
            <person name="Kiefer A.F."/>
            <person name="Nichols A."/>
            <person name="Cepeda A.J."/>
            <person name="Yan W."/>
            <person name="Fan B."/>
            <person name="Jiang Y."/>
            <person name="Adhikari A."/>
            <person name="Zheng C.-J."/>
            <person name="Schuster L."/>
            <person name="Cowan T.M."/>
            <person name="Smanski M.J."/>
            <person name="Chevrette M.G."/>
            <person name="De Carvalho L.P.S."/>
            <person name="Shen B."/>
        </authorList>
    </citation>
    <scope>NUCLEOTIDE SEQUENCE [LARGE SCALE GENOMIC DNA]</scope>
    <source>
        <strain evidence="2 3">NPDC004045</strain>
    </source>
</reference>
<dbReference type="RefSeq" id="WP_043652464.1">
    <property type="nucleotide sequence ID" value="NZ_JBIAMX010000012.1"/>
</dbReference>
<dbReference type="InterPro" id="IPR037523">
    <property type="entry name" value="VOC_core"/>
</dbReference>
<accession>A0ABW6PRS8</accession>
<name>A0ABW6PRS8_9NOCA</name>
<evidence type="ECO:0000313" key="2">
    <source>
        <dbReference type="EMBL" id="MFF0545127.1"/>
    </source>
</evidence>
<protein>
    <submittedName>
        <fullName evidence="2">VOC family protein</fullName>
    </submittedName>
</protein>
<sequence length="110" mass="11039">MSHSVASVVIPVSDLGAAKAIYTALYGPPHTDEPYYVGYAAGDVQIGLDPNGDVSGGPIAYAGVDDVDSAREAALAAGATERVAPREVSPGTRIAVLADADGNPFGLIGK</sequence>
<proteinExistence type="predicted"/>
<evidence type="ECO:0000259" key="1">
    <source>
        <dbReference type="PROSITE" id="PS51819"/>
    </source>
</evidence>
<dbReference type="EMBL" id="JBIAMX010000012">
    <property type="protein sequence ID" value="MFF0545127.1"/>
    <property type="molecule type" value="Genomic_DNA"/>
</dbReference>
<keyword evidence="3" id="KW-1185">Reference proteome</keyword>
<dbReference type="Gene3D" id="3.10.180.10">
    <property type="entry name" value="2,3-Dihydroxybiphenyl 1,2-Dioxygenase, domain 1"/>
    <property type="match status" value="1"/>
</dbReference>
<gene>
    <name evidence="2" type="ORF">ACFYTF_20045</name>
</gene>
<dbReference type="InterPro" id="IPR029068">
    <property type="entry name" value="Glyas_Bleomycin-R_OHBP_Dase"/>
</dbReference>
<dbReference type="InterPro" id="IPR041581">
    <property type="entry name" value="Glyoxalase_6"/>
</dbReference>
<comment type="caution">
    <text evidence="2">The sequence shown here is derived from an EMBL/GenBank/DDBJ whole genome shotgun (WGS) entry which is preliminary data.</text>
</comment>
<evidence type="ECO:0000313" key="3">
    <source>
        <dbReference type="Proteomes" id="UP001601444"/>
    </source>
</evidence>
<dbReference type="Proteomes" id="UP001601444">
    <property type="component" value="Unassembled WGS sequence"/>
</dbReference>
<dbReference type="PROSITE" id="PS51819">
    <property type="entry name" value="VOC"/>
    <property type="match status" value="1"/>
</dbReference>
<feature type="domain" description="VOC" evidence="1">
    <location>
        <begin position="4"/>
        <end position="110"/>
    </location>
</feature>